<evidence type="ECO:0000313" key="3">
    <source>
        <dbReference type="Proteomes" id="UP001390339"/>
    </source>
</evidence>
<reference evidence="2 3" key="1">
    <citation type="journal article" date="2024" name="IMA Fungus">
        <title>Apiospora arundinis, a panoply of carbohydrate-active enzymes and secondary metabolites.</title>
        <authorList>
            <person name="Sorensen T."/>
            <person name="Petersen C."/>
            <person name="Muurmann A.T."/>
            <person name="Christiansen J.V."/>
            <person name="Brundto M.L."/>
            <person name="Overgaard C.K."/>
            <person name="Boysen A.T."/>
            <person name="Wollenberg R.D."/>
            <person name="Larsen T.O."/>
            <person name="Sorensen J.L."/>
            <person name="Nielsen K.L."/>
            <person name="Sondergaard T.E."/>
        </authorList>
    </citation>
    <scope>NUCLEOTIDE SEQUENCE [LARGE SCALE GENOMIC DNA]</scope>
    <source>
        <strain evidence="2 3">AAU 773</strain>
    </source>
</reference>
<evidence type="ECO:0000313" key="2">
    <source>
        <dbReference type="EMBL" id="KAK8869083.1"/>
    </source>
</evidence>
<protein>
    <recommendedName>
        <fullName evidence="4">AA1-like domain-containing protein</fullName>
    </recommendedName>
</protein>
<keyword evidence="1" id="KW-0732">Signal</keyword>
<gene>
    <name evidence="2" type="ORF">PGQ11_007661</name>
</gene>
<sequence length="173" mass="18629">MVSKVLAFATGLLSLAGAAPLAPREGSDLYWPVTEFSAAKGHNTGYTSYSFKIAAPAPDSPVLTCTAYNDAGFSGASWLALVYDGKCKDASGNAVEAAKWKFSQSPANGTTAADAYFSFEYNDQAAFRYYTGTYVIPGSQVRVDLNQEPNPFDTDVYYVGPKEFRFTNFTIGI</sequence>
<comment type="caution">
    <text evidence="2">The sequence shown here is derived from an EMBL/GenBank/DDBJ whole genome shotgun (WGS) entry which is preliminary data.</text>
</comment>
<name>A0ABR2IW68_9PEZI</name>
<proteinExistence type="predicted"/>
<dbReference type="Proteomes" id="UP001390339">
    <property type="component" value="Unassembled WGS sequence"/>
</dbReference>
<feature type="chain" id="PRO_5047089999" description="AA1-like domain-containing protein" evidence="1">
    <location>
        <begin position="19"/>
        <end position="173"/>
    </location>
</feature>
<feature type="signal peptide" evidence="1">
    <location>
        <begin position="1"/>
        <end position="18"/>
    </location>
</feature>
<dbReference type="EMBL" id="JAPCWZ010000004">
    <property type="protein sequence ID" value="KAK8869083.1"/>
    <property type="molecule type" value="Genomic_DNA"/>
</dbReference>
<organism evidence="2 3">
    <name type="scientific">Apiospora arundinis</name>
    <dbReference type="NCBI Taxonomy" id="335852"/>
    <lineage>
        <taxon>Eukaryota</taxon>
        <taxon>Fungi</taxon>
        <taxon>Dikarya</taxon>
        <taxon>Ascomycota</taxon>
        <taxon>Pezizomycotina</taxon>
        <taxon>Sordariomycetes</taxon>
        <taxon>Xylariomycetidae</taxon>
        <taxon>Amphisphaeriales</taxon>
        <taxon>Apiosporaceae</taxon>
        <taxon>Apiospora</taxon>
    </lineage>
</organism>
<accession>A0ABR2IW68</accession>
<keyword evidence="3" id="KW-1185">Reference proteome</keyword>
<evidence type="ECO:0008006" key="4">
    <source>
        <dbReference type="Google" id="ProtNLM"/>
    </source>
</evidence>
<evidence type="ECO:0000256" key="1">
    <source>
        <dbReference type="SAM" id="SignalP"/>
    </source>
</evidence>